<dbReference type="InterPro" id="IPR005162">
    <property type="entry name" value="Retrotrans_gag_dom"/>
</dbReference>
<feature type="compositionally biased region" description="Basic and acidic residues" evidence="6">
    <location>
        <begin position="2063"/>
        <end position="2073"/>
    </location>
</feature>
<dbReference type="EMBL" id="BKCJ010005899">
    <property type="protein sequence ID" value="GEU69242.1"/>
    <property type="molecule type" value="Genomic_DNA"/>
</dbReference>
<keyword evidence="5" id="KW-0511">Multifunctional enzyme</keyword>
<reference evidence="8" key="1">
    <citation type="journal article" date="2019" name="Sci. Rep.">
        <title>Draft genome of Tanacetum cinerariifolium, the natural source of mosquito coil.</title>
        <authorList>
            <person name="Yamashiro T."/>
            <person name="Shiraishi A."/>
            <person name="Satake H."/>
            <person name="Nakayama K."/>
        </authorList>
    </citation>
    <scope>NUCLEOTIDE SEQUENCE</scope>
</reference>
<keyword evidence="4" id="KW-0255">Endonuclease</keyword>
<keyword evidence="4" id="KW-0378">Hydrolase</keyword>
<dbReference type="InterPro" id="IPR021109">
    <property type="entry name" value="Peptidase_aspartic_dom_sf"/>
</dbReference>
<evidence type="ECO:0000313" key="8">
    <source>
        <dbReference type="EMBL" id="GEU69242.1"/>
    </source>
</evidence>
<dbReference type="Pfam" id="PF00078">
    <property type="entry name" value="RVT_1"/>
    <property type="match status" value="1"/>
</dbReference>
<keyword evidence="2" id="KW-0548">Nucleotidyltransferase</keyword>
<evidence type="ECO:0000256" key="2">
    <source>
        <dbReference type="ARBA" id="ARBA00022695"/>
    </source>
</evidence>
<dbReference type="InterPro" id="IPR043502">
    <property type="entry name" value="DNA/RNA_pol_sf"/>
</dbReference>
<proteinExistence type="predicted"/>
<feature type="compositionally biased region" description="Low complexity" evidence="6">
    <location>
        <begin position="596"/>
        <end position="610"/>
    </location>
</feature>
<dbReference type="CDD" id="cd09274">
    <property type="entry name" value="RNase_HI_RT_Ty3"/>
    <property type="match status" value="1"/>
</dbReference>
<dbReference type="Pfam" id="PF00665">
    <property type="entry name" value="rve"/>
    <property type="match status" value="1"/>
</dbReference>
<feature type="domain" description="Integrase catalytic" evidence="7">
    <location>
        <begin position="1792"/>
        <end position="1951"/>
    </location>
</feature>
<organism evidence="8">
    <name type="scientific">Tanacetum cinerariifolium</name>
    <name type="common">Dalmatian daisy</name>
    <name type="synonym">Chrysanthemum cinerariifolium</name>
    <dbReference type="NCBI Taxonomy" id="118510"/>
    <lineage>
        <taxon>Eukaryota</taxon>
        <taxon>Viridiplantae</taxon>
        <taxon>Streptophyta</taxon>
        <taxon>Embryophyta</taxon>
        <taxon>Tracheophyta</taxon>
        <taxon>Spermatophyta</taxon>
        <taxon>Magnoliopsida</taxon>
        <taxon>eudicotyledons</taxon>
        <taxon>Gunneridae</taxon>
        <taxon>Pentapetalae</taxon>
        <taxon>asterids</taxon>
        <taxon>campanulids</taxon>
        <taxon>Asterales</taxon>
        <taxon>Asteraceae</taxon>
        <taxon>Asteroideae</taxon>
        <taxon>Anthemideae</taxon>
        <taxon>Anthemidinae</taxon>
        <taxon>Tanacetum</taxon>
    </lineage>
</organism>
<dbReference type="PANTHER" id="PTHR37984:SF5">
    <property type="entry name" value="PROTEIN NYNRIN-LIKE"/>
    <property type="match status" value="1"/>
</dbReference>
<dbReference type="InterPro" id="IPR001584">
    <property type="entry name" value="Integrase_cat-core"/>
</dbReference>
<dbReference type="Gene3D" id="3.10.10.10">
    <property type="entry name" value="HIV Type 1 Reverse Transcriptase, subunit A, domain 1"/>
    <property type="match status" value="1"/>
</dbReference>
<feature type="region of interest" description="Disordered" evidence="6">
    <location>
        <begin position="593"/>
        <end position="616"/>
    </location>
</feature>
<dbReference type="InterPro" id="IPR000477">
    <property type="entry name" value="RT_dom"/>
</dbReference>
<dbReference type="InterPro" id="IPR036397">
    <property type="entry name" value="RNaseH_sf"/>
</dbReference>
<evidence type="ECO:0000256" key="3">
    <source>
        <dbReference type="ARBA" id="ARBA00022722"/>
    </source>
</evidence>
<evidence type="ECO:0000256" key="1">
    <source>
        <dbReference type="ARBA" id="ARBA00022679"/>
    </source>
</evidence>
<name>A0A6L2M994_TANCI</name>
<dbReference type="InterPro" id="IPR012337">
    <property type="entry name" value="RNaseH-like_sf"/>
</dbReference>
<dbReference type="FunFam" id="3.30.70.270:FF:000020">
    <property type="entry name" value="Transposon Tf2-6 polyprotein-like Protein"/>
    <property type="match status" value="1"/>
</dbReference>
<sequence length="2679" mass="306763">MPFGLCNALATFQYCMTARFHELIEDSMEVFMDDFSIFGSSFDHCQKNLEKMLKGCEETNVVLNWEKCHFMVKEGIVLGHKVSGVGIEADKAKIKAISKLPYPMNVKAIYIFLGHAGFYRRFIKDFSQVTRPMTQLLVKDAPFNFFKECIQAFDKLKHKLTKAPIMIKPDWSLPFEVMCDASDYVVRAVLGQRIDKHFRPIHYASKTMNDAQENYTTTEKELLAVVFAFNKFRQYLVLSKTIVFTDHSALRDLFPEERLMAVSGKNNEPWYVDYANYLASRCADRIIRRYVTGDEAAQILRQCHSGPSVGHHGIATTARKVFEAGFYWLHIFRDARRLVQVCDTLWDISPHQTEANPFPTSDARNVVNFLKRLFARFGIPKALISDRGTHFCDYHIKKVMKRFGVVNRFSTVYHPHTNGQVENTNQAIKCILVETIKNNRKYWSYKLDDALWAFRTTFKTPLGTTPFRIIYGKACHLPVELEHKAYWAIKNCNMDLMKARKIDMGASISLMPYSMYEKLRLGEPKTIRMSLEFADKSIKYPRGIAENVPIKLDVFNKKITLRIGSEEPRWDYDPGKLWCCSGFTCMQTRSSSRLVSNPSLNPTPSTNPNSKGRNRRRSKQIIEEFNLDELSPPIVTMADQRTMAQLLQAPTEGYEDAIVVPAITADNFELKHGLLTLVQKKQFFRHDKEDPHTHGQNKHGLLTLVQNKQFFRHDKEDPHTHVRYFNKITSTLKLPNVPNTSIKLMLFPFSLEGAARIWLEKEPPRSIFTWDDLVSKFINQFFPPSKTTNLRNEITNFQQRFDESFNEACDRFNDLLRACPRHGFSELHQLYTFYNALNSKDQDSLNSAAGGNFLDKMPRECLAIIESKSKVRYSHSKPVVAKVSTNTSTSSISLDVAELKDIVKALLLDKKSQNQTPATMKAVEESCVTCGAYQAPAPQTQGVSKEDFLAYVKANDAVMRNMQTQCQNMQNKLTNLTELITKFVNSNSASTSSSGTLPSNIIANPRSDLKAITNRSVNSPISEPVAYPVSSLRPNLRPSIPYSSRMQDQKLRDKANDQREKFFQIFKDLNFNISFADALILMPKFSPSIKGLLTNKDKPCELARTPLNEHCLAVFLKKLPEKLGDPGKFLIPCDFTGKAECLALVDLGASINLMPLSVWNKLSLPDLTPTCMTLELADRLISHPVGVAEDVKVGSFHFPADFVVIDFDADPRVPLILRRSFLKTRRALIVVFEGELTLRVGKEAITFNLDQTSRYSANYSDMMAKRIDVIDMACEEYSQKVLGFSDVISSGNPTPYYDPIVSTTSPTLTPFGNSDFLLEEVDAFLAIEDDPTSLEVDQSYLDPERDILLLEAFLNDDPSSPSPTQGNYLPEVELKDLPPHLEYAFLEGDDKFPVIIAKDLSVEEKTALITVLKSHKRAIAWKLFDIKGIDLEFCTHKILLEEDFEPAVQHQRRVNPKIYDVIKQEVIKLLDAGLIYPISDSPWVSPVHCVPKKGGFIVAENEDNELSLTHLVTGWRVYIDYRKLNEATPQGPFSSTKKTTFTCPYGTFAYRRMPFGLCNALGMFQRCMMAIFHDMIKKTMEVFMDDFLSFQEFFSKLSLPFRKDVKEDMPFELMCNARDFAIGAVLGQRQDKHLGQYTMTEFTFKVIDTKGAENLAADHLSRLENPHQNVLDPKEINESFPLETLNLVSTCGNSSTPWLADFANYHAGNFVVKGMSSQQKSKFFKDGKHYFWDDPFLFKIYVDQVIRRCVLGQEAIEILKACHYGPTGGHHGLNYTAKKVFDSGFYWLTIYRDAQDVVKNCDGIDFMGLFPSSRGNKYILVVVEYLSKWVEAKALPTNDARVVCKFLKNLFARFGTPRAIISDRGTHFCNDQFAKIMQKFGVTHRLATPYHPQTNGQVEVSNRGLKRILERAVGENCASWSDKLEDALWAFRTTYKTPIGCAPYKLVYEKACHLPIELEHKAYWALKHANFDLKIAGDHKKVQINELNELRDQAYENSLIFKEKTKRLHDSKIKDRVFNIGDRVLFFNSRLKIFSGKLKSRWSGPFTISQVMDTIKRDKIQAKPDKTEHKTESVENSTVKGQQKVKPDKIEAKRNQKVKEIKEEGLKLPFHKVTCKEGGEKSSLGLRPGEALVLLWIYCNHEDQKPIRRIEHEDTAFSKSQEMQESGKTRNEHLYSASANEIDEKKPKLKDLPSHLEYAYLNGDTTHPLIISSKLTEKEKVLLLQVLEKHEGVIAWKISDIKGISPSFCMHKILMEESFKPVIQPQRRLNPKVQDVVKNEIVSKQYAKPRLVRWVLLLQGFNIEIKDKKGVENLATGHVSRLENPNIGILTEKEIAEEFPDEHLMVLKATPDDDEPWYADYVNYIVGKVIPPKWTAEKRRRFFSQVKYYFWDEPYAFRLCPNNIMRRCVVVNEIFDILAHCHSGPTGGHHSASIIWRKVYESGFFWPCIFRDAKDYVRKCDACQKLGNISSRNEMPQNNIQDWSEKLNDALWAFRTAYKTLTGCTSFRLVYEKACHPPVEIEHKAYWALKQCNMELTAATKNHFMALNELMELRDGAYENTGIYKEKTKKWHDSRLRGDKNFKTRDKVLLFNSRFKLNPGKLISKWSGPFTIKNVYPYGAVEITDKNNFSFKVNGLRLKKYYDGCINTEGNELVELDETMRIAKVQIARTSSNFHAGPS</sequence>
<dbReference type="Gene3D" id="1.10.340.70">
    <property type="match status" value="3"/>
</dbReference>
<protein>
    <submittedName>
        <fullName evidence="8">Reverse transcriptase domain-containing protein</fullName>
    </submittedName>
</protein>
<evidence type="ECO:0000256" key="5">
    <source>
        <dbReference type="ARBA" id="ARBA00023268"/>
    </source>
</evidence>
<evidence type="ECO:0000256" key="4">
    <source>
        <dbReference type="ARBA" id="ARBA00022759"/>
    </source>
</evidence>
<keyword evidence="8" id="KW-0695">RNA-directed DNA polymerase</keyword>
<dbReference type="CDD" id="cd01647">
    <property type="entry name" value="RT_LTR"/>
    <property type="match status" value="2"/>
</dbReference>
<dbReference type="PANTHER" id="PTHR37984">
    <property type="entry name" value="PROTEIN CBG26694"/>
    <property type="match status" value="1"/>
</dbReference>
<accession>A0A6L2M994</accession>
<dbReference type="Pfam" id="PF17921">
    <property type="entry name" value="Integrase_H2C2"/>
    <property type="match status" value="2"/>
</dbReference>
<dbReference type="GO" id="GO:0003964">
    <property type="term" value="F:RNA-directed DNA polymerase activity"/>
    <property type="evidence" value="ECO:0007669"/>
    <property type="project" value="UniProtKB-KW"/>
</dbReference>
<dbReference type="PROSITE" id="PS50994">
    <property type="entry name" value="INTEGRASE"/>
    <property type="match status" value="2"/>
</dbReference>
<gene>
    <name evidence="8" type="ORF">Tci_041220</name>
</gene>
<dbReference type="SUPFAM" id="SSF53098">
    <property type="entry name" value="Ribonuclease H-like"/>
    <property type="match status" value="2"/>
</dbReference>
<dbReference type="InterPro" id="IPR041577">
    <property type="entry name" value="RT_RNaseH_2"/>
</dbReference>
<dbReference type="FunFam" id="3.10.20.370:FF:000001">
    <property type="entry name" value="Retrovirus-related Pol polyprotein from transposon 17.6-like protein"/>
    <property type="match status" value="1"/>
</dbReference>
<dbReference type="SUPFAM" id="SSF56672">
    <property type="entry name" value="DNA/RNA polymerases"/>
    <property type="match status" value="2"/>
</dbReference>
<dbReference type="InterPro" id="IPR050951">
    <property type="entry name" value="Retrovirus_Pol_polyprotein"/>
</dbReference>
<evidence type="ECO:0000256" key="6">
    <source>
        <dbReference type="SAM" id="MobiDB-lite"/>
    </source>
</evidence>
<feature type="domain" description="Integrase catalytic" evidence="7">
    <location>
        <begin position="303"/>
        <end position="474"/>
    </location>
</feature>
<dbReference type="InterPro" id="IPR043128">
    <property type="entry name" value="Rev_trsase/Diguanyl_cyclase"/>
</dbReference>
<evidence type="ECO:0000259" key="7">
    <source>
        <dbReference type="PROSITE" id="PS50994"/>
    </source>
</evidence>
<dbReference type="GO" id="GO:0004519">
    <property type="term" value="F:endonuclease activity"/>
    <property type="evidence" value="ECO:0007669"/>
    <property type="project" value="UniProtKB-KW"/>
</dbReference>
<keyword evidence="3" id="KW-0540">Nuclease</keyword>
<feature type="region of interest" description="Disordered" evidence="6">
    <location>
        <begin position="2063"/>
        <end position="2088"/>
    </location>
</feature>
<dbReference type="GO" id="GO:0015074">
    <property type="term" value="P:DNA integration"/>
    <property type="evidence" value="ECO:0007669"/>
    <property type="project" value="InterPro"/>
</dbReference>
<dbReference type="Gene3D" id="2.40.70.10">
    <property type="entry name" value="Acid Proteases"/>
    <property type="match status" value="2"/>
</dbReference>
<dbReference type="Gene3D" id="3.30.70.270">
    <property type="match status" value="2"/>
</dbReference>
<dbReference type="Pfam" id="PF13650">
    <property type="entry name" value="Asp_protease_2"/>
    <property type="match status" value="1"/>
</dbReference>
<dbReference type="CDD" id="cd00303">
    <property type="entry name" value="retropepsin_like"/>
    <property type="match status" value="1"/>
</dbReference>
<dbReference type="InterPro" id="IPR041588">
    <property type="entry name" value="Integrase_H2C2"/>
</dbReference>
<dbReference type="FunFam" id="3.30.420.10:FF:000032">
    <property type="entry name" value="Retrovirus-related Pol polyprotein from transposon 297-like Protein"/>
    <property type="match status" value="1"/>
</dbReference>
<dbReference type="Pfam" id="PF17919">
    <property type="entry name" value="RT_RNaseH_2"/>
    <property type="match status" value="1"/>
</dbReference>
<dbReference type="Gene3D" id="3.30.420.10">
    <property type="entry name" value="Ribonuclease H-like superfamily/Ribonuclease H"/>
    <property type="match status" value="2"/>
</dbReference>
<dbReference type="GO" id="GO:0003676">
    <property type="term" value="F:nucleic acid binding"/>
    <property type="evidence" value="ECO:0007669"/>
    <property type="project" value="InterPro"/>
</dbReference>
<dbReference type="Pfam" id="PF03732">
    <property type="entry name" value="Retrotrans_gag"/>
    <property type="match status" value="1"/>
</dbReference>
<keyword evidence="1" id="KW-0808">Transferase</keyword>
<comment type="caution">
    <text evidence="8">The sequence shown here is derived from an EMBL/GenBank/DDBJ whole genome shotgun (WGS) entry which is preliminary data.</text>
</comment>